<dbReference type="Gene3D" id="3.40.50.1000">
    <property type="entry name" value="HAD superfamily/HAD-like"/>
    <property type="match status" value="1"/>
</dbReference>
<evidence type="ECO:0000256" key="2">
    <source>
        <dbReference type="ARBA" id="ARBA00022801"/>
    </source>
</evidence>
<comment type="caution">
    <text evidence="4">The sequence shown here is derived from an EMBL/GenBank/DDBJ whole genome shotgun (WGS) entry which is preliminary data.</text>
</comment>
<dbReference type="RefSeq" id="WP_180568444.1">
    <property type="nucleotide sequence ID" value="NZ_JACCKB010000013.1"/>
</dbReference>
<dbReference type="GO" id="GO:0009231">
    <property type="term" value="P:riboflavin biosynthetic process"/>
    <property type="evidence" value="ECO:0007669"/>
    <property type="project" value="TreeGrafter"/>
</dbReference>
<keyword evidence="3" id="KW-0460">Magnesium</keyword>
<dbReference type="PANTHER" id="PTHR46470">
    <property type="entry name" value="N-ACYLNEURAMINATE-9-PHOSPHATASE"/>
    <property type="match status" value="1"/>
</dbReference>
<sequence length="236" mass="26911">MTIKAITFDLDDTLWNNTPVLLKAERDVIKWILDQFPNINDHRDINTTITEFREFKDQIKQANPALTHQVTNLRKVTLEQLLTQAGYAEQAAKGAEQAMEVFLHARHQVDYFDYVESILAELNQQYTLGVLTNGNVNIKRLSIGDYFDFAFCADELNTSKPDPMFFQAGIQAAKVLAEEIVHIGDHPEYDVIGAKEVGLKAIWFNPEQNSWDYHIKPDAMISCISELPKVVKSIKI</sequence>
<dbReference type="Gene3D" id="1.20.120.1600">
    <property type="match status" value="1"/>
</dbReference>
<evidence type="ECO:0000313" key="4">
    <source>
        <dbReference type="EMBL" id="NYZ66421.1"/>
    </source>
</evidence>
<dbReference type="SFLD" id="SFLDG01129">
    <property type="entry name" value="C1.5:_HAD__Beta-PGM__Phosphata"/>
    <property type="match status" value="1"/>
</dbReference>
<organism evidence="4 5">
    <name type="scientific">Spartinivicinus marinus</name>
    <dbReference type="NCBI Taxonomy" id="2994442"/>
    <lineage>
        <taxon>Bacteria</taxon>
        <taxon>Pseudomonadati</taxon>
        <taxon>Pseudomonadota</taxon>
        <taxon>Gammaproteobacteria</taxon>
        <taxon>Oceanospirillales</taxon>
        <taxon>Zooshikellaceae</taxon>
        <taxon>Spartinivicinus</taxon>
    </lineage>
</organism>
<dbReference type="NCBIfam" id="TIGR01549">
    <property type="entry name" value="HAD-SF-IA-v1"/>
    <property type="match status" value="1"/>
</dbReference>
<evidence type="ECO:0000313" key="5">
    <source>
        <dbReference type="Proteomes" id="UP000569732"/>
    </source>
</evidence>
<dbReference type="Proteomes" id="UP000569732">
    <property type="component" value="Unassembled WGS sequence"/>
</dbReference>
<dbReference type="InterPro" id="IPR023214">
    <property type="entry name" value="HAD_sf"/>
</dbReference>
<dbReference type="InterPro" id="IPR051400">
    <property type="entry name" value="HAD-like_hydrolase"/>
</dbReference>
<evidence type="ECO:0000256" key="3">
    <source>
        <dbReference type="ARBA" id="ARBA00022842"/>
    </source>
</evidence>
<dbReference type="SFLD" id="SFLDS00003">
    <property type="entry name" value="Haloacid_Dehalogenase"/>
    <property type="match status" value="1"/>
</dbReference>
<dbReference type="Pfam" id="PF00702">
    <property type="entry name" value="Hydrolase"/>
    <property type="match status" value="1"/>
</dbReference>
<dbReference type="InterPro" id="IPR036412">
    <property type="entry name" value="HAD-like_sf"/>
</dbReference>
<protein>
    <submittedName>
        <fullName evidence="4">HAD-IA family hydrolase</fullName>
    </submittedName>
</protein>
<reference evidence="4 5" key="1">
    <citation type="submission" date="2020-07" db="EMBL/GenBank/DDBJ databases">
        <title>Endozoicomonas sp. nov., isolated from sediment.</title>
        <authorList>
            <person name="Gu T."/>
        </authorList>
    </citation>
    <scope>NUCLEOTIDE SEQUENCE [LARGE SCALE GENOMIC DNA]</scope>
    <source>
        <strain evidence="4 5">SM1973</strain>
    </source>
</reference>
<dbReference type="PRINTS" id="PR00413">
    <property type="entry name" value="HADHALOGNASE"/>
</dbReference>
<keyword evidence="5" id="KW-1185">Reference proteome</keyword>
<dbReference type="SUPFAM" id="SSF56784">
    <property type="entry name" value="HAD-like"/>
    <property type="match status" value="1"/>
</dbReference>
<accession>A0A853I969</accession>
<dbReference type="PANTHER" id="PTHR46470:SF4">
    <property type="entry name" value="5-AMINO-6-(5-PHOSPHO-D-RIBITYLAMINO)URACIL PHOSPHATASE YIGB"/>
    <property type="match status" value="1"/>
</dbReference>
<dbReference type="InterPro" id="IPR006439">
    <property type="entry name" value="HAD-SF_hydro_IA"/>
</dbReference>
<keyword evidence="2 4" id="KW-0378">Hydrolase</keyword>
<dbReference type="EMBL" id="JACCKB010000013">
    <property type="protein sequence ID" value="NYZ66421.1"/>
    <property type="molecule type" value="Genomic_DNA"/>
</dbReference>
<evidence type="ECO:0000256" key="1">
    <source>
        <dbReference type="ARBA" id="ARBA00001946"/>
    </source>
</evidence>
<gene>
    <name evidence="4" type="ORF">H0A36_10405</name>
</gene>
<name>A0A853I969_9GAMM</name>
<dbReference type="NCBIfam" id="TIGR01509">
    <property type="entry name" value="HAD-SF-IA-v3"/>
    <property type="match status" value="1"/>
</dbReference>
<proteinExistence type="predicted"/>
<dbReference type="AlphaFoldDB" id="A0A853I969"/>
<dbReference type="GO" id="GO:0016787">
    <property type="term" value="F:hydrolase activity"/>
    <property type="evidence" value="ECO:0007669"/>
    <property type="project" value="UniProtKB-KW"/>
</dbReference>
<comment type="cofactor">
    <cofactor evidence="1">
        <name>Mg(2+)</name>
        <dbReference type="ChEBI" id="CHEBI:18420"/>
    </cofactor>
</comment>